<dbReference type="InterPro" id="IPR029052">
    <property type="entry name" value="Metallo-depent_PP-like"/>
</dbReference>
<name>A0A2D3WDC4_9BACT</name>
<dbReference type="InterPro" id="IPR043461">
    <property type="entry name" value="LpxH-like"/>
</dbReference>
<reference evidence="1 2" key="1">
    <citation type="journal article" date="2017" name="Front. Microbiol.">
        <title>Comparative Genomic Analysis of the Class Epsilonproteobacteria and Proposed Reclassification to Epsilonbacteraeota (phyl. nov.).</title>
        <authorList>
            <person name="Waite D.W."/>
            <person name="Vanwonterghem I."/>
            <person name="Rinke C."/>
            <person name="Parks D.H."/>
            <person name="Zhang Y."/>
            <person name="Takai K."/>
            <person name="Sievert S.M."/>
            <person name="Simon J."/>
            <person name="Campbell B.J."/>
            <person name="Hanson T.E."/>
            <person name="Woyke T."/>
            <person name="Klotz M.G."/>
            <person name="Hugenholtz P."/>
        </authorList>
    </citation>
    <scope>NUCLEOTIDE SEQUENCE [LARGE SCALE GENOMIC DNA]</scope>
    <source>
        <strain evidence="1">UBA12443</strain>
    </source>
</reference>
<dbReference type="Gene3D" id="3.60.21.10">
    <property type="match status" value="1"/>
</dbReference>
<gene>
    <name evidence="1" type="ORF">CFH83_08695</name>
</gene>
<comment type="caution">
    <text evidence="1">The sequence shown here is derived from an EMBL/GenBank/DDBJ whole genome shotgun (WGS) entry which is preliminary data.</text>
</comment>
<dbReference type="PANTHER" id="PTHR34990">
    <property type="entry name" value="UDP-2,3-DIACYLGLUCOSAMINE HYDROLASE-RELATED"/>
    <property type="match status" value="1"/>
</dbReference>
<dbReference type="GO" id="GO:0016020">
    <property type="term" value="C:membrane"/>
    <property type="evidence" value="ECO:0007669"/>
    <property type="project" value="GOC"/>
</dbReference>
<protein>
    <submittedName>
        <fullName evidence="1">UDP-2,3-diacylglucosamine hydrolase</fullName>
    </submittedName>
</protein>
<evidence type="ECO:0000313" key="2">
    <source>
        <dbReference type="Proteomes" id="UP000228859"/>
    </source>
</evidence>
<dbReference type="Proteomes" id="UP000228859">
    <property type="component" value="Unassembled WGS sequence"/>
</dbReference>
<dbReference type="AlphaFoldDB" id="A0A2D3WDC4"/>
<dbReference type="GO" id="GO:0009245">
    <property type="term" value="P:lipid A biosynthetic process"/>
    <property type="evidence" value="ECO:0007669"/>
    <property type="project" value="TreeGrafter"/>
</dbReference>
<organism evidence="1 2">
    <name type="scientific">Sulfuricurvum kujiense</name>
    <dbReference type="NCBI Taxonomy" id="148813"/>
    <lineage>
        <taxon>Bacteria</taxon>
        <taxon>Pseudomonadati</taxon>
        <taxon>Campylobacterota</taxon>
        <taxon>Epsilonproteobacteria</taxon>
        <taxon>Campylobacterales</taxon>
        <taxon>Sulfurimonadaceae</taxon>
        <taxon>Sulfuricurvum</taxon>
    </lineage>
</organism>
<dbReference type="GO" id="GO:0008758">
    <property type="term" value="F:UDP-2,3-diacylglucosamine hydrolase activity"/>
    <property type="evidence" value="ECO:0007669"/>
    <property type="project" value="TreeGrafter"/>
</dbReference>
<accession>A0A2D3WDC4</accession>
<dbReference type="SUPFAM" id="SSF56300">
    <property type="entry name" value="Metallo-dependent phosphatases"/>
    <property type="match status" value="1"/>
</dbReference>
<sequence length="257" mass="29736">MNLSEYRKSRMSPKILQSGAILIADAHCAPWRTPFIDFLYALESGEIVTPQLILMGDVFDMLYGPIPRTYHYNTEGIELLNRLSERLEILYLEGNHDFLLGNLLSNIEVIRREDQPMMMTYEGQKIAFSHGDSAMGLGYEIYTALIRSPLVLGFLRTIDTFGGGFIVRWLEVQMKRKSHCRSIENFHGLIQRRLESLKLESVDVLIEGHFHQNCSFHFSQLHYINVGAFACNERYFTVQSSQNKTLLHEAIFRKEPR</sequence>
<keyword evidence="1" id="KW-0378">Hydrolase</keyword>
<dbReference type="EMBL" id="DLUI01000123">
    <property type="protein sequence ID" value="DAB37905.1"/>
    <property type="molecule type" value="Genomic_DNA"/>
</dbReference>
<proteinExistence type="predicted"/>
<evidence type="ECO:0000313" key="1">
    <source>
        <dbReference type="EMBL" id="DAB37905.1"/>
    </source>
</evidence>